<proteinExistence type="inferred from homology"/>
<comment type="subcellular location">
    <subcellularLocation>
        <location evidence="9">Cytoplasm</location>
    </subcellularLocation>
</comment>
<dbReference type="Proteomes" id="UP000469346">
    <property type="component" value="Unassembled WGS sequence"/>
</dbReference>
<dbReference type="GO" id="GO:0005737">
    <property type="term" value="C:cytoplasm"/>
    <property type="evidence" value="ECO:0007669"/>
    <property type="project" value="UniProtKB-SubCell"/>
</dbReference>
<evidence type="ECO:0000256" key="6">
    <source>
        <dbReference type="ARBA" id="ARBA00022842"/>
    </source>
</evidence>
<evidence type="ECO:0000256" key="1">
    <source>
        <dbReference type="ARBA" id="ARBA00022490"/>
    </source>
</evidence>
<feature type="binding site" evidence="9">
    <location>
        <position position="22"/>
    </location>
    <ligand>
        <name>ATP</name>
        <dbReference type="ChEBI" id="CHEBI:30616"/>
    </ligand>
</feature>
<dbReference type="PANTHER" id="PTHR21342">
    <property type="entry name" value="PHOSPHOPANTETHEINE ADENYLYLTRANSFERASE"/>
    <property type="match status" value="1"/>
</dbReference>
<dbReference type="RefSeq" id="WP_163297509.1">
    <property type="nucleotide sequence ID" value="NZ_JAAGRR010000002.1"/>
</dbReference>
<comment type="similarity">
    <text evidence="9">Belongs to the bacterial CoaD family.</text>
</comment>
<evidence type="ECO:0000256" key="5">
    <source>
        <dbReference type="ARBA" id="ARBA00022840"/>
    </source>
</evidence>
<dbReference type="PRINTS" id="PR01020">
    <property type="entry name" value="LPSBIOSNTHSS"/>
</dbReference>
<evidence type="ECO:0000259" key="10">
    <source>
        <dbReference type="Pfam" id="PF01467"/>
    </source>
</evidence>
<gene>
    <name evidence="9 11" type="primary">coaD</name>
    <name evidence="11" type="ORF">G3N55_00595</name>
</gene>
<feature type="binding site" evidence="9">
    <location>
        <position position="103"/>
    </location>
    <ligand>
        <name>ATP</name>
        <dbReference type="ChEBI" id="CHEBI:30616"/>
    </ligand>
</feature>
<feature type="binding site" evidence="9">
    <location>
        <begin position="14"/>
        <end position="15"/>
    </location>
    <ligand>
        <name>ATP</name>
        <dbReference type="ChEBI" id="CHEBI:30616"/>
    </ligand>
</feature>
<evidence type="ECO:0000313" key="11">
    <source>
        <dbReference type="EMBL" id="NDY41349.1"/>
    </source>
</evidence>
<dbReference type="NCBIfam" id="TIGR00125">
    <property type="entry name" value="cyt_tran_rel"/>
    <property type="match status" value="1"/>
</dbReference>
<dbReference type="Pfam" id="PF01467">
    <property type="entry name" value="CTP_transf_like"/>
    <property type="match status" value="1"/>
</dbReference>
<keyword evidence="3 9" id="KW-0548">Nucleotidyltransferase</keyword>
<comment type="subunit">
    <text evidence="9">Homohexamer.</text>
</comment>
<keyword evidence="12" id="KW-1185">Reference proteome</keyword>
<name>A0A6N9TJT8_DISTH</name>
<feature type="site" description="Transition state stabilizer" evidence="9">
    <location>
        <position position="22"/>
    </location>
</feature>
<dbReference type="EMBL" id="JAAGRR010000002">
    <property type="protein sequence ID" value="NDY41349.1"/>
    <property type="molecule type" value="Genomic_DNA"/>
</dbReference>
<reference evidence="11 12" key="1">
    <citation type="submission" date="2020-02" db="EMBL/GenBank/DDBJ databases">
        <title>Comparative genomics of sulfur disproportionating microorganisms.</title>
        <authorList>
            <person name="Ward L.M."/>
            <person name="Bertran E."/>
            <person name="Johnston D.T."/>
        </authorList>
    </citation>
    <scope>NUCLEOTIDE SEQUENCE [LARGE SCALE GENOMIC DNA]</scope>
    <source>
        <strain evidence="11 12">DSM 100025</strain>
    </source>
</reference>
<feature type="domain" description="Cytidyltransferase-like" evidence="10">
    <location>
        <begin position="10"/>
        <end position="138"/>
    </location>
</feature>
<keyword evidence="5 9" id="KW-0067">ATP-binding</keyword>
<feature type="binding site" evidence="9">
    <location>
        <position position="46"/>
    </location>
    <ligand>
        <name>substrate</name>
    </ligand>
</feature>
<organism evidence="11 12">
    <name type="scientific">Dissulfurirhabdus thermomarina</name>
    <dbReference type="NCBI Taxonomy" id="1765737"/>
    <lineage>
        <taxon>Bacteria</taxon>
        <taxon>Deltaproteobacteria</taxon>
        <taxon>Dissulfurirhabdaceae</taxon>
        <taxon>Dissulfurirhabdus</taxon>
    </lineage>
</organism>
<evidence type="ECO:0000256" key="7">
    <source>
        <dbReference type="ARBA" id="ARBA00022993"/>
    </source>
</evidence>
<comment type="cofactor">
    <cofactor evidence="9">
        <name>Mg(2+)</name>
        <dbReference type="ChEBI" id="CHEBI:18420"/>
    </cofactor>
</comment>
<dbReference type="Gene3D" id="3.40.50.620">
    <property type="entry name" value="HUPs"/>
    <property type="match status" value="1"/>
</dbReference>
<evidence type="ECO:0000256" key="2">
    <source>
        <dbReference type="ARBA" id="ARBA00022679"/>
    </source>
</evidence>
<evidence type="ECO:0000256" key="4">
    <source>
        <dbReference type="ARBA" id="ARBA00022741"/>
    </source>
</evidence>
<comment type="function">
    <text evidence="9">Reversibly transfers an adenylyl group from ATP to 4'-phosphopantetheine, yielding dephospho-CoA (dPCoA) and pyrophosphate.</text>
</comment>
<protein>
    <recommendedName>
        <fullName evidence="9">Phosphopantetheine adenylyltransferase</fullName>
        <ecNumber evidence="9">2.7.7.3</ecNumber>
    </recommendedName>
    <alternativeName>
        <fullName evidence="9">Dephospho-CoA pyrophosphorylase</fullName>
    </alternativeName>
    <alternativeName>
        <fullName evidence="9">Pantetheine-phosphate adenylyltransferase</fullName>
        <shortName evidence="9">PPAT</shortName>
    </alternativeName>
</protein>
<dbReference type="AlphaFoldDB" id="A0A6N9TJT8"/>
<dbReference type="GO" id="GO:0005524">
    <property type="term" value="F:ATP binding"/>
    <property type="evidence" value="ECO:0007669"/>
    <property type="project" value="UniProtKB-KW"/>
</dbReference>
<dbReference type="HAMAP" id="MF_00151">
    <property type="entry name" value="PPAT_bact"/>
    <property type="match status" value="1"/>
</dbReference>
<accession>A0A6N9TJT8</accession>
<feature type="binding site" evidence="9">
    <location>
        <begin position="93"/>
        <end position="95"/>
    </location>
    <ligand>
        <name>ATP</name>
        <dbReference type="ChEBI" id="CHEBI:30616"/>
    </ligand>
</feature>
<dbReference type="CDD" id="cd02163">
    <property type="entry name" value="PPAT"/>
    <property type="match status" value="1"/>
</dbReference>
<evidence type="ECO:0000313" key="12">
    <source>
        <dbReference type="Proteomes" id="UP000469346"/>
    </source>
</evidence>
<dbReference type="InterPro" id="IPR001980">
    <property type="entry name" value="PPAT"/>
</dbReference>
<feature type="binding site" evidence="9">
    <location>
        <begin position="128"/>
        <end position="134"/>
    </location>
    <ligand>
        <name>ATP</name>
        <dbReference type="ChEBI" id="CHEBI:30616"/>
    </ligand>
</feature>
<evidence type="ECO:0000256" key="3">
    <source>
        <dbReference type="ARBA" id="ARBA00022695"/>
    </source>
</evidence>
<dbReference type="NCBIfam" id="TIGR01510">
    <property type="entry name" value="coaD_prev_kdtB"/>
    <property type="match status" value="1"/>
</dbReference>
<comment type="caution">
    <text evidence="11">The sequence shown here is derived from an EMBL/GenBank/DDBJ whole genome shotgun (WGS) entry which is preliminary data.</text>
</comment>
<keyword evidence="1 9" id="KW-0963">Cytoplasm</keyword>
<dbReference type="InterPro" id="IPR014729">
    <property type="entry name" value="Rossmann-like_a/b/a_fold"/>
</dbReference>
<dbReference type="InterPro" id="IPR004821">
    <property type="entry name" value="Cyt_trans-like"/>
</dbReference>
<feature type="binding site" evidence="9">
    <location>
        <position position="14"/>
    </location>
    <ligand>
        <name>substrate</name>
    </ligand>
</feature>
<keyword evidence="6 9" id="KW-0460">Magnesium</keyword>
<evidence type="ECO:0000256" key="8">
    <source>
        <dbReference type="ARBA" id="ARBA00029346"/>
    </source>
</evidence>
<keyword evidence="4 9" id="KW-0547">Nucleotide-binding</keyword>
<dbReference type="UniPathway" id="UPA00241">
    <property type="reaction ID" value="UER00355"/>
</dbReference>
<dbReference type="SUPFAM" id="SSF52374">
    <property type="entry name" value="Nucleotidylyl transferase"/>
    <property type="match status" value="1"/>
</dbReference>
<sequence>MTPVPEKVAVYPGTFDPLTNGHLDVIRRGLRLFDRVIVGVGENPVKRPLFTLEERLDMIREAVGADPRVEVDSFGGLLVDFARERGAVAILRGLRAVSDFEYELQRALMNRKLDRGIETVFLMTGFRWIYISSTIVKEAARFGGSLEGLVPPFVETRLRAKYQGGGAEG</sequence>
<dbReference type="EC" id="2.7.7.3" evidence="9"/>
<comment type="pathway">
    <text evidence="9">Cofactor biosynthesis; coenzyme A biosynthesis; CoA from (R)-pantothenate: step 4/5.</text>
</comment>
<evidence type="ECO:0000256" key="9">
    <source>
        <dbReference type="HAMAP-Rule" id="MF_00151"/>
    </source>
</evidence>
<keyword evidence="2 9" id="KW-0808">Transferase</keyword>
<dbReference type="PANTHER" id="PTHR21342:SF1">
    <property type="entry name" value="PHOSPHOPANTETHEINE ADENYLYLTRANSFERASE"/>
    <property type="match status" value="1"/>
</dbReference>
<comment type="catalytic activity">
    <reaction evidence="8 9">
        <text>(R)-4'-phosphopantetheine + ATP + H(+) = 3'-dephospho-CoA + diphosphate</text>
        <dbReference type="Rhea" id="RHEA:19801"/>
        <dbReference type="ChEBI" id="CHEBI:15378"/>
        <dbReference type="ChEBI" id="CHEBI:30616"/>
        <dbReference type="ChEBI" id="CHEBI:33019"/>
        <dbReference type="ChEBI" id="CHEBI:57328"/>
        <dbReference type="ChEBI" id="CHEBI:61723"/>
        <dbReference type="EC" id="2.7.7.3"/>
    </reaction>
</comment>
<keyword evidence="7 9" id="KW-0173">Coenzyme A biosynthesis</keyword>
<feature type="binding site" evidence="9">
    <location>
        <position position="92"/>
    </location>
    <ligand>
        <name>substrate</name>
    </ligand>
</feature>
<dbReference type="GO" id="GO:0015937">
    <property type="term" value="P:coenzyme A biosynthetic process"/>
    <property type="evidence" value="ECO:0007669"/>
    <property type="project" value="UniProtKB-UniRule"/>
</dbReference>
<dbReference type="GO" id="GO:0004595">
    <property type="term" value="F:pantetheine-phosphate adenylyltransferase activity"/>
    <property type="evidence" value="ECO:0007669"/>
    <property type="project" value="UniProtKB-UniRule"/>
</dbReference>
<feature type="binding site" evidence="9">
    <location>
        <position position="78"/>
    </location>
    <ligand>
        <name>substrate</name>
    </ligand>
</feature>